<feature type="region of interest" description="Disordered" evidence="1">
    <location>
        <begin position="33"/>
        <end position="52"/>
    </location>
</feature>
<organism evidence="2 3">
    <name type="scientific">Pleuronectes platessa</name>
    <name type="common">European plaice</name>
    <dbReference type="NCBI Taxonomy" id="8262"/>
    <lineage>
        <taxon>Eukaryota</taxon>
        <taxon>Metazoa</taxon>
        <taxon>Chordata</taxon>
        <taxon>Craniata</taxon>
        <taxon>Vertebrata</taxon>
        <taxon>Euteleostomi</taxon>
        <taxon>Actinopterygii</taxon>
        <taxon>Neopterygii</taxon>
        <taxon>Teleostei</taxon>
        <taxon>Neoteleostei</taxon>
        <taxon>Acanthomorphata</taxon>
        <taxon>Carangaria</taxon>
        <taxon>Pleuronectiformes</taxon>
        <taxon>Pleuronectoidei</taxon>
        <taxon>Pleuronectidae</taxon>
        <taxon>Pleuronectes</taxon>
    </lineage>
</organism>
<evidence type="ECO:0000313" key="3">
    <source>
        <dbReference type="Proteomes" id="UP001153269"/>
    </source>
</evidence>
<comment type="caution">
    <text evidence="2">The sequence shown here is derived from an EMBL/GenBank/DDBJ whole genome shotgun (WGS) entry which is preliminary data.</text>
</comment>
<dbReference type="EMBL" id="CADEAL010003943">
    <property type="protein sequence ID" value="CAB1447338.1"/>
    <property type="molecule type" value="Genomic_DNA"/>
</dbReference>
<name>A0A9N7YWT5_PLEPL</name>
<gene>
    <name evidence="2" type="ORF">PLEPLA_LOCUS35032</name>
</gene>
<evidence type="ECO:0000313" key="2">
    <source>
        <dbReference type="EMBL" id="CAB1447338.1"/>
    </source>
</evidence>
<accession>A0A9N7YWT5</accession>
<proteinExistence type="predicted"/>
<reference evidence="2" key="1">
    <citation type="submission" date="2020-03" db="EMBL/GenBank/DDBJ databases">
        <authorList>
            <person name="Weist P."/>
        </authorList>
    </citation>
    <scope>NUCLEOTIDE SEQUENCE</scope>
</reference>
<dbReference type="AlphaFoldDB" id="A0A9N7YWT5"/>
<keyword evidence="3" id="KW-1185">Reference proteome</keyword>
<sequence>MVGETPIGETAINAGGHDVTSLRVAETHRQTGAQLGAWRAESTKKKSDALPPHRNFLFSTLTEQQQARGHDAGGQTGPAPRVSGSQGTPLGEKAVTNNASVVQVGTTPCRCP</sequence>
<evidence type="ECO:0000256" key="1">
    <source>
        <dbReference type="SAM" id="MobiDB-lite"/>
    </source>
</evidence>
<dbReference type="Proteomes" id="UP001153269">
    <property type="component" value="Unassembled WGS sequence"/>
</dbReference>
<feature type="region of interest" description="Disordered" evidence="1">
    <location>
        <begin position="63"/>
        <end position="99"/>
    </location>
</feature>
<protein>
    <submittedName>
        <fullName evidence="2">Uncharacterized protein</fullName>
    </submittedName>
</protein>